<dbReference type="EMBL" id="BPLR01009591">
    <property type="protein sequence ID" value="GIY33095.1"/>
    <property type="molecule type" value="Genomic_DNA"/>
</dbReference>
<evidence type="ECO:0000313" key="3">
    <source>
        <dbReference type="Proteomes" id="UP001054945"/>
    </source>
</evidence>
<sequence>MERLDGGPLATDFSPLATPEQLMQPLTSRIPQGQTQKQTKKKPSLFRKGWGRGGGKSSPNTSDRSFALRVRSPVKLESQGKDLPRTKSLGSTFFRHCSQASVPGPVSRSEKRTILVRAYRPKCVLAGK</sequence>
<evidence type="ECO:0000313" key="2">
    <source>
        <dbReference type="EMBL" id="GIY33095.1"/>
    </source>
</evidence>
<feature type="region of interest" description="Disordered" evidence="1">
    <location>
        <begin position="1"/>
        <end position="88"/>
    </location>
</feature>
<dbReference type="AlphaFoldDB" id="A0AAV4SKU7"/>
<dbReference type="Proteomes" id="UP001054945">
    <property type="component" value="Unassembled WGS sequence"/>
</dbReference>
<proteinExistence type="predicted"/>
<accession>A0AAV4SKU7</accession>
<keyword evidence="3" id="KW-1185">Reference proteome</keyword>
<name>A0AAV4SKU7_CAEEX</name>
<protein>
    <submittedName>
        <fullName evidence="2">Uncharacterized protein</fullName>
    </submittedName>
</protein>
<gene>
    <name evidence="2" type="ORF">CEXT_24081</name>
</gene>
<comment type="caution">
    <text evidence="2">The sequence shown here is derived from an EMBL/GenBank/DDBJ whole genome shotgun (WGS) entry which is preliminary data.</text>
</comment>
<organism evidence="2 3">
    <name type="scientific">Caerostris extrusa</name>
    <name type="common">Bark spider</name>
    <name type="synonym">Caerostris bankana</name>
    <dbReference type="NCBI Taxonomy" id="172846"/>
    <lineage>
        <taxon>Eukaryota</taxon>
        <taxon>Metazoa</taxon>
        <taxon>Ecdysozoa</taxon>
        <taxon>Arthropoda</taxon>
        <taxon>Chelicerata</taxon>
        <taxon>Arachnida</taxon>
        <taxon>Araneae</taxon>
        <taxon>Araneomorphae</taxon>
        <taxon>Entelegynae</taxon>
        <taxon>Araneoidea</taxon>
        <taxon>Araneidae</taxon>
        <taxon>Caerostris</taxon>
    </lineage>
</organism>
<evidence type="ECO:0000256" key="1">
    <source>
        <dbReference type="SAM" id="MobiDB-lite"/>
    </source>
</evidence>
<reference evidence="2 3" key="1">
    <citation type="submission" date="2021-06" db="EMBL/GenBank/DDBJ databases">
        <title>Caerostris extrusa draft genome.</title>
        <authorList>
            <person name="Kono N."/>
            <person name="Arakawa K."/>
        </authorList>
    </citation>
    <scope>NUCLEOTIDE SEQUENCE [LARGE SCALE GENOMIC DNA]</scope>
</reference>